<gene>
    <name evidence="5 9" type="primary">xseA</name>
    <name evidence="9" type="ORF">H9804_05970</name>
</gene>
<accession>A0A9D2GVG7</accession>
<dbReference type="HAMAP" id="MF_00378">
    <property type="entry name" value="Exonuc_7_L"/>
    <property type="match status" value="1"/>
</dbReference>
<dbReference type="Proteomes" id="UP000824176">
    <property type="component" value="Unassembled WGS sequence"/>
</dbReference>
<feature type="domain" description="OB-fold nucleic acid binding" evidence="8">
    <location>
        <begin position="4"/>
        <end position="99"/>
    </location>
</feature>
<dbReference type="AlphaFoldDB" id="A0A9D2GVG7"/>
<dbReference type="Gene3D" id="2.40.50.1010">
    <property type="match status" value="1"/>
</dbReference>
<reference evidence="9" key="1">
    <citation type="journal article" date="2021" name="PeerJ">
        <title>Extensive microbial diversity within the chicken gut microbiome revealed by metagenomics and culture.</title>
        <authorList>
            <person name="Gilroy R."/>
            <person name="Ravi A."/>
            <person name="Getino M."/>
            <person name="Pursley I."/>
            <person name="Horton D.L."/>
            <person name="Alikhan N.F."/>
            <person name="Baker D."/>
            <person name="Gharbi K."/>
            <person name="Hall N."/>
            <person name="Watson M."/>
            <person name="Adriaenssens E.M."/>
            <person name="Foster-Nyarko E."/>
            <person name="Jarju S."/>
            <person name="Secka A."/>
            <person name="Antonio M."/>
            <person name="Oren A."/>
            <person name="Chaudhuri R.R."/>
            <person name="La Ragione R."/>
            <person name="Hildebrand F."/>
            <person name="Pallen M.J."/>
        </authorList>
    </citation>
    <scope>NUCLEOTIDE SEQUENCE</scope>
    <source>
        <strain evidence="9">ChiW4-1371</strain>
    </source>
</reference>
<dbReference type="InterPro" id="IPR020579">
    <property type="entry name" value="Exonuc_VII_lsu_C"/>
</dbReference>
<dbReference type="GO" id="GO:0009318">
    <property type="term" value="C:exodeoxyribonuclease VII complex"/>
    <property type="evidence" value="ECO:0007669"/>
    <property type="project" value="UniProtKB-UniRule"/>
</dbReference>
<evidence type="ECO:0000313" key="9">
    <source>
        <dbReference type="EMBL" id="HIZ89470.1"/>
    </source>
</evidence>
<dbReference type="GO" id="GO:0005737">
    <property type="term" value="C:cytoplasm"/>
    <property type="evidence" value="ECO:0007669"/>
    <property type="project" value="UniProtKB-SubCell"/>
</dbReference>
<evidence type="ECO:0000256" key="1">
    <source>
        <dbReference type="ARBA" id="ARBA00022490"/>
    </source>
</evidence>
<dbReference type="GO" id="GO:0003676">
    <property type="term" value="F:nucleic acid binding"/>
    <property type="evidence" value="ECO:0007669"/>
    <property type="project" value="InterPro"/>
</dbReference>
<dbReference type="EC" id="3.1.11.6" evidence="5"/>
<keyword evidence="2 5" id="KW-0540">Nuclease</keyword>
<comment type="catalytic activity">
    <reaction evidence="5 6">
        <text>Exonucleolytic cleavage in either 5'- to 3'- or 3'- to 5'-direction to yield nucleoside 5'-phosphates.</text>
        <dbReference type="EC" id="3.1.11.6"/>
    </reaction>
</comment>
<organism evidence="9 10">
    <name type="scientific">Candidatus Mucispirillum faecigallinarum</name>
    <dbReference type="NCBI Taxonomy" id="2838699"/>
    <lineage>
        <taxon>Bacteria</taxon>
        <taxon>Pseudomonadati</taxon>
        <taxon>Deferribacterota</taxon>
        <taxon>Deferribacteres</taxon>
        <taxon>Deferribacterales</taxon>
        <taxon>Mucispirillaceae</taxon>
        <taxon>Mucispirillum</taxon>
    </lineage>
</organism>
<evidence type="ECO:0000256" key="5">
    <source>
        <dbReference type="HAMAP-Rule" id="MF_00378"/>
    </source>
</evidence>
<evidence type="ECO:0000256" key="4">
    <source>
        <dbReference type="ARBA" id="ARBA00022839"/>
    </source>
</evidence>
<comment type="similarity">
    <text evidence="5 6">Belongs to the XseA family.</text>
</comment>
<dbReference type="Pfam" id="PF02601">
    <property type="entry name" value="Exonuc_VII_L"/>
    <property type="match status" value="1"/>
</dbReference>
<dbReference type="GO" id="GO:0006308">
    <property type="term" value="P:DNA catabolic process"/>
    <property type="evidence" value="ECO:0007669"/>
    <property type="project" value="UniProtKB-UniRule"/>
</dbReference>
<comment type="function">
    <text evidence="5">Bidirectionally degrades single-stranded DNA into large acid-insoluble oligonucleotides, which are then degraded further into small acid-soluble oligonucleotides.</text>
</comment>
<dbReference type="InterPro" id="IPR025824">
    <property type="entry name" value="OB-fold_nuc-bd_dom"/>
</dbReference>
<dbReference type="NCBIfam" id="TIGR00237">
    <property type="entry name" value="xseA"/>
    <property type="match status" value="1"/>
</dbReference>
<dbReference type="GO" id="GO:0008855">
    <property type="term" value="F:exodeoxyribonuclease VII activity"/>
    <property type="evidence" value="ECO:0007669"/>
    <property type="project" value="UniProtKB-UniRule"/>
</dbReference>
<feature type="domain" description="Exonuclease VII large subunit C-terminal" evidence="7">
    <location>
        <begin position="122"/>
        <end position="393"/>
    </location>
</feature>
<reference evidence="9" key="2">
    <citation type="submission" date="2021-04" db="EMBL/GenBank/DDBJ databases">
        <authorList>
            <person name="Gilroy R."/>
        </authorList>
    </citation>
    <scope>NUCLEOTIDE SEQUENCE</scope>
    <source>
        <strain evidence="9">ChiW4-1371</strain>
    </source>
</reference>
<evidence type="ECO:0000256" key="3">
    <source>
        <dbReference type="ARBA" id="ARBA00022801"/>
    </source>
</evidence>
<dbReference type="CDD" id="cd04489">
    <property type="entry name" value="ExoVII_LU_OBF"/>
    <property type="match status" value="1"/>
</dbReference>
<evidence type="ECO:0000313" key="10">
    <source>
        <dbReference type="Proteomes" id="UP000824176"/>
    </source>
</evidence>
<keyword evidence="1 5" id="KW-0963">Cytoplasm</keyword>
<keyword evidence="4 5" id="KW-0269">Exonuclease</keyword>
<dbReference type="EMBL" id="DXAQ01000091">
    <property type="protein sequence ID" value="HIZ89470.1"/>
    <property type="molecule type" value="Genomic_DNA"/>
</dbReference>
<dbReference type="PANTHER" id="PTHR30008">
    <property type="entry name" value="EXODEOXYRIBONUCLEASE 7 LARGE SUBUNIT"/>
    <property type="match status" value="1"/>
</dbReference>
<keyword evidence="3 5" id="KW-0378">Hydrolase</keyword>
<comment type="subcellular location">
    <subcellularLocation>
        <location evidence="5 6">Cytoplasm</location>
    </subcellularLocation>
</comment>
<name>A0A9D2GVG7_9BACT</name>
<comment type="subunit">
    <text evidence="5">Heterooligomer composed of large and small subunits.</text>
</comment>
<comment type="caution">
    <text evidence="9">The sequence shown here is derived from an EMBL/GenBank/DDBJ whole genome shotgun (WGS) entry which is preliminary data.</text>
</comment>
<evidence type="ECO:0000256" key="2">
    <source>
        <dbReference type="ARBA" id="ARBA00022722"/>
    </source>
</evidence>
<sequence length="549" mass="62737">MQEFSVKEISQILSGLLKNAFPELVAVTGEISQISSQNSSGHIYFTLKEGDAVLNATYFKYYHAANKCVPKLGDKVKVIGEIKSYDRTSSYQINVRKIEYDSEGLLWKQFEEMKKKLMAEGLFDESRKRPVPKYPYRVAVLTALSGAVIRDFIVTTKNEMGRYLIDVWNIPVQNIENAPVIAETINKAGSLVDRYDVIVVMRGGGSMEDLAVFNQEVVARAAAASKVPLISAVGHETDYTIIDFAADYRAATPTAAAAYLSSHYKAAGQLLDKYNFSIKKTYINILQKYEQYVDLLSLKLNNKLPQNNIIKYSHKIDSFDKMIENILNRKIFNFNTKLNRIENIISSANPKNMIITYNVRIVNSRKMLAAGLNKKLTSYNQKEEVLRKNLKNITGNTLEKKHSSIEFLYHKLLLCSPLKNMSGSRYKLENIKKSLLMAVREKYALSNRLYKDINNRFEQYIINYIFNKNAHVSKLESKLILLDPKNVMERGYAIISQKENIISSVENIVLDKEMEIMMKDGTIYAYPEKVVSSEHNETYENTKTEKILK</sequence>
<protein>
    <recommendedName>
        <fullName evidence="5">Exodeoxyribonuclease 7 large subunit</fullName>
        <ecNumber evidence="5">3.1.11.6</ecNumber>
    </recommendedName>
    <alternativeName>
        <fullName evidence="5">Exodeoxyribonuclease VII large subunit</fullName>
        <shortName evidence="5">Exonuclease VII large subunit</shortName>
    </alternativeName>
</protein>
<dbReference type="PANTHER" id="PTHR30008:SF0">
    <property type="entry name" value="EXODEOXYRIBONUCLEASE 7 LARGE SUBUNIT"/>
    <property type="match status" value="1"/>
</dbReference>
<dbReference type="Pfam" id="PF13742">
    <property type="entry name" value="tRNA_anti_2"/>
    <property type="match status" value="1"/>
</dbReference>
<evidence type="ECO:0000259" key="8">
    <source>
        <dbReference type="Pfam" id="PF13742"/>
    </source>
</evidence>
<dbReference type="InterPro" id="IPR003753">
    <property type="entry name" value="Exonuc_VII_L"/>
</dbReference>
<proteinExistence type="inferred from homology"/>
<evidence type="ECO:0000259" key="7">
    <source>
        <dbReference type="Pfam" id="PF02601"/>
    </source>
</evidence>
<evidence type="ECO:0000256" key="6">
    <source>
        <dbReference type="RuleBase" id="RU004355"/>
    </source>
</evidence>